<dbReference type="Proteomes" id="UP000580839">
    <property type="component" value="Unassembled WGS sequence"/>
</dbReference>
<dbReference type="GO" id="GO:0046872">
    <property type="term" value="F:metal ion binding"/>
    <property type="evidence" value="ECO:0007669"/>
    <property type="project" value="UniProtKB-KW"/>
</dbReference>
<dbReference type="CDD" id="cd06853">
    <property type="entry name" value="GT_WecA_like"/>
    <property type="match status" value="1"/>
</dbReference>
<keyword evidence="6 8" id="KW-0472">Membrane</keyword>
<feature type="transmembrane region" description="Helical" evidence="8">
    <location>
        <begin position="156"/>
        <end position="172"/>
    </location>
</feature>
<feature type="binding site" evidence="7">
    <location>
        <position position="147"/>
    </location>
    <ligand>
        <name>Mg(2+)</name>
        <dbReference type="ChEBI" id="CHEBI:18420"/>
    </ligand>
</feature>
<keyword evidence="2" id="KW-1003">Cell membrane</keyword>
<dbReference type="GO" id="GO:0044038">
    <property type="term" value="P:cell wall macromolecule biosynthetic process"/>
    <property type="evidence" value="ECO:0007669"/>
    <property type="project" value="TreeGrafter"/>
</dbReference>
<evidence type="ECO:0000256" key="3">
    <source>
        <dbReference type="ARBA" id="ARBA00022679"/>
    </source>
</evidence>
<feature type="transmembrane region" description="Helical" evidence="8">
    <location>
        <begin position="105"/>
        <end position="126"/>
    </location>
</feature>
<protein>
    <submittedName>
        <fullName evidence="9">Undecaprenyl/decaprenyl-phosphate alpha-N-acetylglucosaminyl 1-phosphate transferase</fullName>
    </submittedName>
</protein>
<evidence type="ECO:0000256" key="8">
    <source>
        <dbReference type="SAM" id="Phobius"/>
    </source>
</evidence>
<evidence type="ECO:0000256" key="2">
    <source>
        <dbReference type="ARBA" id="ARBA00022475"/>
    </source>
</evidence>
<dbReference type="EMBL" id="JABFRW010000128">
    <property type="protein sequence ID" value="NOT34517.1"/>
    <property type="molecule type" value="Genomic_DNA"/>
</dbReference>
<reference evidence="9 10" key="1">
    <citation type="submission" date="2020-04" db="EMBL/GenBank/DDBJ databases">
        <title>Metagenomic profiling of ammonia- and methane-oxidizing microorganisms in a Dutch drinking water treatment plant.</title>
        <authorList>
            <person name="Poghosyan L."/>
            <person name="Leucker S."/>
        </authorList>
    </citation>
    <scope>NUCLEOTIDE SEQUENCE [LARGE SCALE GENOMIC DNA]</scope>
    <source>
        <strain evidence="9">S-RSF-IL-03</strain>
    </source>
</reference>
<evidence type="ECO:0000256" key="5">
    <source>
        <dbReference type="ARBA" id="ARBA00022989"/>
    </source>
</evidence>
<dbReference type="GO" id="GO:0016780">
    <property type="term" value="F:phosphotransferase activity, for other substituted phosphate groups"/>
    <property type="evidence" value="ECO:0007669"/>
    <property type="project" value="InterPro"/>
</dbReference>
<feature type="transmembrane region" description="Helical" evidence="8">
    <location>
        <begin position="132"/>
        <end position="149"/>
    </location>
</feature>
<keyword evidence="5 8" id="KW-1133">Transmembrane helix</keyword>
<feature type="transmembrane region" description="Helical" evidence="8">
    <location>
        <begin position="282"/>
        <end position="302"/>
    </location>
</feature>
<keyword evidence="3 9" id="KW-0808">Transferase</keyword>
<evidence type="ECO:0000313" key="9">
    <source>
        <dbReference type="EMBL" id="NOT34517.1"/>
    </source>
</evidence>
<feature type="transmembrane region" description="Helical" evidence="8">
    <location>
        <begin position="308"/>
        <end position="327"/>
    </location>
</feature>
<evidence type="ECO:0000256" key="4">
    <source>
        <dbReference type="ARBA" id="ARBA00022692"/>
    </source>
</evidence>
<keyword evidence="4 8" id="KW-0812">Transmembrane</keyword>
<dbReference type="AlphaFoldDB" id="A0A849SNS9"/>
<dbReference type="PANTHER" id="PTHR22926:SF3">
    <property type="entry name" value="UNDECAPRENYL-PHOSPHATE ALPHA-N-ACETYLGLUCOSAMINYL 1-PHOSPHATE TRANSFERASE"/>
    <property type="match status" value="1"/>
</dbReference>
<evidence type="ECO:0000256" key="7">
    <source>
        <dbReference type="PIRSR" id="PIRSR600715-1"/>
    </source>
</evidence>
<comment type="subcellular location">
    <subcellularLocation>
        <location evidence="1">Cell membrane</location>
        <topology evidence="1">Multi-pass membrane protein</topology>
    </subcellularLocation>
</comment>
<comment type="caution">
    <text evidence="9">The sequence shown here is derived from an EMBL/GenBank/DDBJ whole genome shotgun (WGS) entry which is preliminary data.</text>
</comment>
<gene>
    <name evidence="9" type="ORF">HOP12_10145</name>
</gene>
<feature type="transmembrane region" description="Helical" evidence="8">
    <location>
        <begin position="210"/>
        <end position="229"/>
    </location>
</feature>
<sequence length="350" mass="36561">MPLIAFVMACVLALAFTPLSVRLAWAIGFLDHPEARKLHTAATALLGGVVVFASALAAWWIAIARLGLAASQSHDEVLALVSGAAIALVWGLWDDRFGMGVRLKLLGQVLAASCLILAGVVPDLGWPGPTEAVVTVFLVVALMNAVNFLDNMNGMIAGLTAVLMLGFAWGSLQRGAPGLAAAQFALAGACAGFLPFNFPRARTFLGDAGSLLLGYSLGASAMLAVAGLPPGWGRMGPLIMLLYPAFDLIFVVINRVREGRPVQQGGKDHSNHRLARLLKCPIRTVMLLWLVGAALCASALVAQRLNQAPATLLLSGAWLVIFLLTGLRLSSVPSQSPVPSAPSSAHPSRA</sequence>
<dbReference type="PANTHER" id="PTHR22926">
    <property type="entry name" value="PHOSPHO-N-ACETYLMURAMOYL-PENTAPEPTIDE-TRANSFERASE"/>
    <property type="match status" value="1"/>
</dbReference>
<dbReference type="InterPro" id="IPR000715">
    <property type="entry name" value="Glycosyl_transferase_4"/>
</dbReference>
<accession>A0A849SNS9</accession>
<feature type="transmembrane region" description="Helical" evidence="8">
    <location>
        <begin position="6"/>
        <end position="30"/>
    </location>
</feature>
<evidence type="ECO:0000256" key="6">
    <source>
        <dbReference type="ARBA" id="ARBA00023136"/>
    </source>
</evidence>
<organism evidence="9 10">
    <name type="scientific">Eiseniibacteriota bacterium</name>
    <dbReference type="NCBI Taxonomy" id="2212470"/>
    <lineage>
        <taxon>Bacteria</taxon>
        <taxon>Candidatus Eiseniibacteriota</taxon>
    </lineage>
</organism>
<evidence type="ECO:0000256" key="1">
    <source>
        <dbReference type="ARBA" id="ARBA00004651"/>
    </source>
</evidence>
<feature type="transmembrane region" description="Helical" evidence="8">
    <location>
        <begin position="42"/>
        <end position="62"/>
    </location>
</feature>
<dbReference type="GO" id="GO:0005886">
    <property type="term" value="C:plasma membrane"/>
    <property type="evidence" value="ECO:0007669"/>
    <property type="project" value="UniProtKB-SubCell"/>
</dbReference>
<keyword evidence="7" id="KW-0479">Metal-binding</keyword>
<evidence type="ECO:0000313" key="10">
    <source>
        <dbReference type="Proteomes" id="UP000580839"/>
    </source>
</evidence>
<dbReference type="GO" id="GO:0071555">
    <property type="term" value="P:cell wall organization"/>
    <property type="evidence" value="ECO:0007669"/>
    <property type="project" value="TreeGrafter"/>
</dbReference>
<feature type="binding site" evidence="7">
    <location>
        <position position="207"/>
    </location>
    <ligand>
        <name>Mg(2+)</name>
        <dbReference type="ChEBI" id="CHEBI:18420"/>
    </ligand>
</feature>
<keyword evidence="7" id="KW-0460">Magnesium</keyword>
<name>A0A849SNS9_UNCEI</name>
<dbReference type="GO" id="GO:0009103">
    <property type="term" value="P:lipopolysaccharide biosynthetic process"/>
    <property type="evidence" value="ECO:0007669"/>
    <property type="project" value="TreeGrafter"/>
</dbReference>
<dbReference type="Pfam" id="PF00953">
    <property type="entry name" value="Glycos_transf_4"/>
    <property type="match status" value="1"/>
</dbReference>
<feature type="transmembrane region" description="Helical" evidence="8">
    <location>
        <begin position="178"/>
        <end position="198"/>
    </location>
</feature>
<feature type="transmembrane region" description="Helical" evidence="8">
    <location>
        <begin position="77"/>
        <end position="93"/>
    </location>
</feature>
<comment type="cofactor">
    <cofactor evidence="7">
        <name>Mg(2+)</name>
        <dbReference type="ChEBI" id="CHEBI:18420"/>
    </cofactor>
</comment>
<proteinExistence type="predicted"/>